<protein>
    <recommendedName>
        <fullName evidence="6">RING-CH-type domain-containing protein</fullName>
    </recommendedName>
</protein>
<keyword evidence="2" id="KW-0863">Zinc-finger</keyword>
<dbReference type="SMART" id="SM00744">
    <property type="entry name" value="RINGv"/>
    <property type="match status" value="1"/>
</dbReference>
<dbReference type="InterPro" id="IPR011016">
    <property type="entry name" value="Znf_RING-CH"/>
</dbReference>
<keyword evidence="1" id="KW-0479">Metal-binding</keyword>
<dbReference type="Pfam" id="PF12906">
    <property type="entry name" value="RINGv"/>
    <property type="match status" value="1"/>
</dbReference>
<evidence type="ECO:0000256" key="5">
    <source>
        <dbReference type="SAM" id="Phobius"/>
    </source>
</evidence>
<gene>
    <name evidence="7" type="ORF">CEPIT_LOCUS15424</name>
</gene>
<proteinExistence type="predicted"/>
<keyword evidence="5" id="KW-1133">Transmembrane helix</keyword>
<feature type="domain" description="RING-CH-type" evidence="6">
    <location>
        <begin position="207"/>
        <end position="269"/>
    </location>
</feature>
<dbReference type="Gene3D" id="3.30.40.10">
    <property type="entry name" value="Zinc/RING finger domain, C3HC4 (zinc finger)"/>
    <property type="match status" value="1"/>
</dbReference>
<feature type="region of interest" description="Disordered" evidence="4">
    <location>
        <begin position="183"/>
        <end position="205"/>
    </location>
</feature>
<dbReference type="GO" id="GO:0008270">
    <property type="term" value="F:zinc ion binding"/>
    <property type="evidence" value="ECO:0007669"/>
    <property type="project" value="UniProtKB-KW"/>
</dbReference>
<name>A0AAV0DMD6_9ASTE</name>
<keyword evidence="5" id="KW-0472">Membrane</keyword>
<feature type="transmembrane region" description="Helical" evidence="5">
    <location>
        <begin position="386"/>
        <end position="409"/>
    </location>
</feature>
<feature type="transmembrane region" description="Helical" evidence="5">
    <location>
        <begin position="305"/>
        <end position="325"/>
    </location>
</feature>
<feature type="region of interest" description="Disordered" evidence="4">
    <location>
        <begin position="1"/>
        <end position="56"/>
    </location>
</feature>
<keyword evidence="3" id="KW-0862">Zinc</keyword>
<accession>A0AAV0DMD6</accession>
<evidence type="ECO:0000256" key="3">
    <source>
        <dbReference type="ARBA" id="ARBA00022833"/>
    </source>
</evidence>
<feature type="transmembrane region" description="Helical" evidence="5">
    <location>
        <begin position="331"/>
        <end position="351"/>
    </location>
</feature>
<feature type="compositionally biased region" description="Polar residues" evidence="4">
    <location>
        <begin position="189"/>
        <end position="202"/>
    </location>
</feature>
<dbReference type="Proteomes" id="UP001152523">
    <property type="component" value="Unassembled WGS sequence"/>
</dbReference>
<feature type="transmembrane region" description="Helical" evidence="5">
    <location>
        <begin position="358"/>
        <end position="380"/>
    </location>
</feature>
<evidence type="ECO:0000259" key="6">
    <source>
        <dbReference type="PROSITE" id="PS51292"/>
    </source>
</evidence>
<dbReference type="CDD" id="cd16495">
    <property type="entry name" value="RING_CH-C4HC3_MARCH"/>
    <property type="match status" value="1"/>
</dbReference>
<keyword evidence="5" id="KW-0812">Transmembrane</keyword>
<evidence type="ECO:0000313" key="8">
    <source>
        <dbReference type="Proteomes" id="UP001152523"/>
    </source>
</evidence>
<evidence type="ECO:0000256" key="2">
    <source>
        <dbReference type="ARBA" id="ARBA00022771"/>
    </source>
</evidence>
<dbReference type="InterPro" id="IPR013083">
    <property type="entry name" value="Znf_RING/FYVE/PHD"/>
</dbReference>
<reference evidence="7" key="1">
    <citation type="submission" date="2022-07" db="EMBL/GenBank/DDBJ databases">
        <authorList>
            <person name="Macas J."/>
            <person name="Novak P."/>
            <person name="Neumann P."/>
        </authorList>
    </citation>
    <scope>NUCLEOTIDE SEQUENCE</scope>
</reference>
<organism evidence="7 8">
    <name type="scientific">Cuscuta epithymum</name>
    <dbReference type="NCBI Taxonomy" id="186058"/>
    <lineage>
        <taxon>Eukaryota</taxon>
        <taxon>Viridiplantae</taxon>
        <taxon>Streptophyta</taxon>
        <taxon>Embryophyta</taxon>
        <taxon>Tracheophyta</taxon>
        <taxon>Spermatophyta</taxon>
        <taxon>Magnoliopsida</taxon>
        <taxon>eudicotyledons</taxon>
        <taxon>Gunneridae</taxon>
        <taxon>Pentapetalae</taxon>
        <taxon>asterids</taxon>
        <taxon>lamiids</taxon>
        <taxon>Solanales</taxon>
        <taxon>Convolvulaceae</taxon>
        <taxon>Cuscuteae</taxon>
        <taxon>Cuscuta</taxon>
        <taxon>Cuscuta subgen. Cuscuta</taxon>
    </lineage>
</organism>
<dbReference type="PROSITE" id="PS51292">
    <property type="entry name" value="ZF_RING_CH"/>
    <property type="match status" value="1"/>
</dbReference>
<dbReference type="AlphaFoldDB" id="A0AAV0DMD6"/>
<feature type="compositionally biased region" description="Polar residues" evidence="4">
    <location>
        <begin position="32"/>
        <end position="45"/>
    </location>
</feature>
<comment type="caution">
    <text evidence="7">The sequence shown here is derived from an EMBL/GenBank/DDBJ whole genome shotgun (WGS) entry which is preliminary data.</text>
</comment>
<evidence type="ECO:0000313" key="7">
    <source>
        <dbReference type="EMBL" id="CAH9100881.1"/>
    </source>
</evidence>
<dbReference type="PANTHER" id="PTHR46158">
    <property type="entry name" value="OS02G0165000 PROTEIN"/>
    <property type="match status" value="1"/>
</dbReference>
<keyword evidence="8" id="KW-1185">Reference proteome</keyword>
<dbReference type="PANTHER" id="PTHR46158:SF2">
    <property type="entry name" value="OS02G0165000 PROTEIN"/>
    <property type="match status" value="1"/>
</dbReference>
<dbReference type="SUPFAM" id="SSF57850">
    <property type="entry name" value="RING/U-box"/>
    <property type="match status" value="1"/>
</dbReference>
<evidence type="ECO:0000256" key="1">
    <source>
        <dbReference type="ARBA" id="ARBA00022723"/>
    </source>
</evidence>
<evidence type="ECO:0000256" key="4">
    <source>
        <dbReference type="SAM" id="MobiDB-lite"/>
    </source>
</evidence>
<dbReference type="EMBL" id="CAMAPF010000109">
    <property type="protein sequence ID" value="CAH9100881.1"/>
    <property type="molecule type" value="Genomic_DNA"/>
</dbReference>
<sequence length="440" mass="48696">MLQPTEAEVIQQEQPRRPSLSSLHIPERSESELSNSTRIEVTSPESIRAGLPPRPNSARLLSSVKSLIPQKSFRAKHSPPDAEKTVLILPDTLLSDTPSTSFSLNKTLYSSSIKPAHSLPVTPHGSIQMKSIVDDRSEPPIFEVQQHIPRSLSVPANVKSKSLKRTGSSGNLIRVISSSSRRNADGNALQGTTSEIENAATNDDNEDIPEEEAICRICFVEVDEGGETLKMECSCKGELSLVHKECIIKWFNIKGNKLCDVCQQEVKNLPVTLLKLRNPSTAVRRLTTASQQQQEPARYRVWQDVPILIMVSILAYFCFLEQLLVSDMGTRALALSLPFSCALGFMSSLIASTMVSKGYIWAYSSFQFAIVILFAHIFYAALNVSAILSVLLSSFTGFGIAISTNSLVVEYLRWRGSRQHPQNTTTPTTMTRNVDRMMQV</sequence>